<dbReference type="EMBL" id="CASHTH010002374">
    <property type="protein sequence ID" value="CAI8029022.1"/>
    <property type="molecule type" value="Genomic_DNA"/>
</dbReference>
<feature type="transmembrane region" description="Helical" evidence="4">
    <location>
        <begin position="158"/>
        <end position="183"/>
    </location>
</feature>
<reference evidence="6" key="1">
    <citation type="submission" date="2023-03" db="EMBL/GenBank/DDBJ databases">
        <authorList>
            <person name="Steffen K."/>
            <person name="Cardenas P."/>
        </authorList>
    </citation>
    <scope>NUCLEOTIDE SEQUENCE</scope>
</reference>
<comment type="caution">
    <text evidence="6">The sequence shown here is derived from an EMBL/GenBank/DDBJ whole genome shotgun (WGS) entry which is preliminary data.</text>
</comment>
<protein>
    <submittedName>
        <fullName evidence="6">Micrococcal nuclease</fullName>
    </submittedName>
</protein>
<accession>A0AA35WWD2</accession>
<name>A0AA35WWD2_GEOBA</name>
<dbReference type="InterPro" id="IPR016071">
    <property type="entry name" value="Staphylococal_nuclease_OB-fold"/>
</dbReference>
<gene>
    <name evidence="6" type="ORF">GBAR_LOCUS16510</name>
</gene>
<evidence type="ECO:0000256" key="4">
    <source>
        <dbReference type="SAM" id="Phobius"/>
    </source>
</evidence>
<keyword evidence="1" id="KW-0540">Nuclease</keyword>
<dbReference type="PROSITE" id="PS50830">
    <property type="entry name" value="TNASE_3"/>
    <property type="match status" value="1"/>
</dbReference>
<dbReference type="PANTHER" id="PTHR12302:SF3">
    <property type="entry name" value="SERINE_THREONINE-PROTEIN KINASE 31"/>
    <property type="match status" value="1"/>
</dbReference>
<dbReference type="AlphaFoldDB" id="A0AA35WWD2"/>
<evidence type="ECO:0000313" key="7">
    <source>
        <dbReference type="Proteomes" id="UP001174909"/>
    </source>
</evidence>
<feature type="domain" description="TNase-like" evidence="5">
    <location>
        <begin position="1"/>
        <end position="131"/>
    </location>
</feature>
<proteinExistence type="predicted"/>
<evidence type="ECO:0000256" key="2">
    <source>
        <dbReference type="ARBA" id="ARBA00022759"/>
    </source>
</evidence>
<dbReference type="Gene3D" id="2.40.50.90">
    <property type="match status" value="1"/>
</dbReference>
<keyword evidence="4" id="KW-0472">Membrane</keyword>
<keyword evidence="4" id="KW-0812">Transmembrane</keyword>
<dbReference type="InterPro" id="IPR035437">
    <property type="entry name" value="SNase_OB-fold_sf"/>
</dbReference>
<sequence>MARRVRIRRVIDGDSLEVKYAGLFSFLRRPFPVRLYGIDAPELAQPRGQESRQRLAALTRRGGFSMEAMATDRYGRTVGLLYRRRRRGQSVNVEMVRSGMAWWYRRYGGRDLGFPEAEAEAKRRRRGVWRDGNRARRPWDYRADLRRSRQRRRRMKRILIWTVVVAVVVVAIAMGLAVIISLFW</sequence>
<keyword evidence="2" id="KW-0255">Endonuclease</keyword>
<evidence type="ECO:0000259" key="5">
    <source>
        <dbReference type="PROSITE" id="PS50830"/>
    </source>
</evidence>
<dbReference type="Pfam" id="PF00565">
    <property type="entry name" value="SNase"/>
    <property type="match status" value="1"/>
</dbReference>
<keyword evidence="7" id="KW-1185">Reference proteome</keyword>
<organism evidence="6 7">
    <name type="scientific">Geodia barretti</name>
    <name type="common">Barrett's horny sponge</name>
    <dbReference type="NCBI Taxonomy" id="519541"/>
    <lineage>
        <taxon>Eukaryota</taxon>
        <taxon>Metazoa</taxon>
        <taxon>Porifera</taxon>
        <taxon>Demospongiae</taxon>
        <taxon>Heteroscleromorpha</taxon>
        <taxon>Tetractinellida</taxon>
        <taxon>Astrophorina</taxon>
        <taxon>Geodiidae</taxon>
        <taxon>Geodia</taxon>
    </lineage>
</organism>
<evidence type="ECO:0000313" key="6">
    <source>
        <dbReference type="EMBL" id="CAI8029022.1"/>
    </source>
</evidence>
<dbReference type="GO" id="GO:0004519">
    <property type="term" value="F:endonuclease activity"/>
    <property type="evidence" value="ECO:0007669"/>
    <property type="project" value="UniProtKB-KW"/>
</dbReference>
<evidence type="ECO:0000256" key="1">
    <source>
        <dbReference type="ARBA" id="ARBA00022722"/>
    </source>
</evidence>
<keyword evidence="3" id="KW-0378">Hydrolase</keyword>
<dbReference type="PANTHER" id="PTHR12302">
    <property type="entry name" value="EBNA2 BINDING PROTEIN P100"/>
    <property type="match status" value="1"/>
</dbReference>
<dbReference type="GO" id="GO:0016787">
    <property type="term" value="F:hydrolase activity"/>
    <property type="evidence" value="ECO:0007669"/>
    <property type="project" value="UniProtKB-KW"/>
</dbReference>
<evidence type="ECO:0000256" key="3">
    <source>
        <dbReference type="ARBA" id="ARBA00022801"/>
    </source>
</evidence>
<keyword evidence="4" id="KW-1133">Transmembrane helix</keyword>
<dbReference type="SMART" id="SM00318">
    <property type="entry name" value="SNc"/>
    <property type="match status" value="1"/>
</dbReference>
<dbReference type="Proteomes" id="UP001174909">
    <property type="component" value="Unassembled WGS sequence"/>
</dbReference>
<dbReference type="SUPFAM" id="SSF50199">
    <property type="entry name" value="Staphylococcal nuclease"/>
    <property type="match status" value="1"/>
</dbReference>